<dbReference type="AlphaFoldDB" id="A0A4D6KAX0"/>
<feature type="transmembrane region" description="Helical" evidence="1">
    <location>
        <begin position="259"/>
        <end position="281"/>
    </location>
</feature>
<evidence type="ECO:0000256" key="1">
    <source>
        <dbReference type="SAM" id="Phobius"/>
    </source>
</evidence>
<proteinExistence type="predicted"/>
<keyword evidence="1" id="KW-0472">Membrane</keyword>
<dbReference type="OMA" id="TWENESA"/>
<dbReference type="GeneID" id="42178440"/>
<dbReference type="RefSeq" id="WP_012808071.1">
    <property type="nucleotide sequence ID" value="NZ_CP039375.1"/>
</dbReference>
<gene>
    <name evidence="2" type="ORF">E5139_05850</name>
</gene>
<keyword evidence="1" id="KW-1133">Transmembrane helix</keyword>
<sequence>MQRRAAAIYFVFFLVVGAGAYAYIGVAEQTSQPQYDLDGTMVESNETVAIGETEYTLNGIHRTEGEHGSGGELVSELTWTNDSYVGTGSISHNSTTEYQNESYRVLVANETGVSEFTLEAQQNVSAILQADPAVENTTATRDGTEYVVYRNNDTIQPLAEYLPEPERRTVSEGETFPYEGNDATVVNVTTSEVRLEWDSSEENTVELIEGGNVTLADGQQYFANYHGEESVSLVPASQYSEYVQTNNERDSFQTRLNGLWGIAIISGLAALTALSTAYLPVRG</sequence>
<organism evidence="2 3">
    <name type="scientific">Halomicrobium mukohataei</name>
    <dbReference type="NCBI Taxonomy" id="57705"/>
    <lineage>
        <taxon>Archaea</taxon>
        <taxon>Methanobacteriati</taxon>
        <taxon>Methanobacteriota</taxon>
        <taxon>Stenosarchaea group</taxon>
        <taxon>Halobacteria</taxon>
        <taxon>Halobacteriales</taxon>
        <taxon>Haloarculaceae</taxon>
        <taxon>Halomicrobium</taxon>
    </lineage>
</organism>
<evidence type="ECO:0000313" key="3">
    <source>
        <dbReference type="Proteomes" id="UP000297053"/>
    </source>
</evidence>
<reference evidence="2 3" key="2">
    <citation type="submission" date="2019-04" db="EMBL/GenBank/DDBJ databases">
        <authorList>
            <person name="Yang S."/>
            <person name="Wei W."/>
        </authorList>
    </citation>
    <scope>NUCLEOTIDE SEQUENCE [LARGE SCALE GENOMIC DNA]</scope>
    <source>
        <strain evidence="3">ZP60</strain>
    </source>
</reference>
<accession>A0A4D6KAX0</accession>
<dbReference type="KEGG" id="halz:E5139_05850"/>
<name>A0A4D6KAX0_9EURY</name>
<reference evidence="2 3" key="1">
    <citation type="submission" date="2019-04" db="EMBL/GenBank/DDBJ databases">
        <title>Complete genome sequence of Arthrobacter sp. ZXY-2 associated with effective atrazine degradation and salt adaptation.</title>
        <authorList>
            <person name="Zhao X."/>
        </authorList>
    </citation>
    <scope>NUCLEOTIDE SEQUENCE [LARGE SCALE GENOMIC DNA]</scope>
    <source>
        <strain evidence="3">ZP60</strain>
    </source>
</reference>
<dbReference type="EMBL" id="CP039375">
    <property type="protein sequence ID" value="QCD65187.1"/>
    <property type="molecule type" value="Genomic_DNA"/>
</dbReference>
<dbReference type="Proteomes" id="UP000297053">
    <property type="component" value="Chromosome"/>
</dbReference>
<evidence type="ECO:0000313" key="2">
    <source>
        <dbReference type="EMBL" id="QCD65187.1"/>
    </source>
</evidence>
<keyword evidence="1" id="KW-0812">Transmembrane</keyword>
<protein>
    <submittedName>
        <fullName evidence="2">Uncharacterized protein</fullName>
    </submittedName>
</protein>